<evidence type="ECO:0000256" key="1">
    <source>
        <dbReference type="ARBA" id="ARBA00022649"/>
    </source>
</evidence>
<gene>
    <name evidence="2" type="ORF">METEAL_25260</name>
</gene>
<protein>
    <recommendedName>
        <fullName evidence="4">Acetoacetyl-CoA synthase</fullName>
    </recommendedName>
</protein>
<organism evidence="2 3">
    <name type="scientific">Mesoterricola silvestris</name>
    <dbReference type="NCBI Taxonomy" id="2927979"/>
    <lineage>
        <taxon>Bacteria</taxon>
        <taxon>Pseudomonadati</taxon>
        <taxon>Acidobacteriota</taxon>
        <taxon>Holophagae</taxon>
        <taxon>Holophagales</taxon>
        <taxon>Holophagaceae</taxon>
        <taxon>Mesoterricola</taxon>
    </lineage>
</organism>
<dbReference type="EMBL" id="AP027080">
    <property type="protein sequence ID" value="BDU73352.1"/>
    <property type="molecule type" value="Genomic_DNA"/>
</dbReference>
<name>A0AA48GST3_9BACT</name>
<dbReference type="RefSeq" id="WP_316412004.1">
    <property type="nucleotide sequence ID" value="NZ_AP027080.1"/>
</dbReference>
<dbReference type="KEGG" id="msil:METEAL_25260"/>
<dbReference type="AlphaFoldDB" id="A0AA48GST3"/>
<accession>A0AA48GST3</accession>
<reference evidence="3" key="1">
    <citation type="journal article" date="2023" name="Int. J. Syst. Evol. Microbiol.">
        <title>Mesoterricola silvestris gen. nov., sp. nov., Mesoterricola sediminis sp. nov., Geothrix oryzae sp. nov., Geothrix edaphica sp. nov., Geothrix rubra sp. nov., and Geothrix limicola sp. nov., six novel members of Acidobacteriota isolated from soils.</title>
        <authorList>
            <person name="Itoh H."/>
            <person name="Sugisawa Y."/>
            <person name="Mise K."/>
            <person name="Xu Z."/>
            <person name="Kuniyasu M."/>
            <person name="Ushijima N."/>
            <person name="Kawano K."/>
            <person name="Kobayashi E."/>
            <person name="Shiratori Y."/>
            <person name="Masuda Y."/>
            <person name="Senoo K."/>
        </authorList>
    </citation>
    <scope>NUCLEOTIDE SEQUENCE [LARGE SCALE GENOMIC DNA]</scope>
    <source>
        <strain evidence="3">W79</strain>
    </source>
</reference>
<sequence>MLPDYRIDAPKRPVNLSLNSDLLRLGKELGLNLSSLAEQAIAQAIRAHLAEKWLGENRDAIQAYNRRVEAQGVFSDGARTF</sequence>
<dbReference type="Proteomes" id="UP001238179">
    <property type="component" value="Chromosome"/>
</dbReference>
<proteinExistence type="predicted"/>
<evidence type="ECO:0000313" key="3">
    <source>
        <dbReference type="Proteomes" id="UP001238179"/>
    </source>
</evidence>
<keyword evidence="3" id="KW-1185">Reference proteome</keyword>
<evidence type="ECO:0008006" key="4">
    <source>
        <dbReference type="Google" id="ProtNLM"/>
    </source>
</evidence>
<dbReference type="Pfam" id="PF07362">
    <property type="entry name" value="CcdA"/>
    <property type="match status" value="1"/>
</dbReference>
<evidence type="ECO:0000313" key="2">
    <source>
        <dbReference type="EMBL" id="BDU73352.1"/>
    </source>
</evidence>
<keyword evidence="1" id="KW-1277">Toxin-antitoxin system</keyword>
<dbReference type="InterPro" id="IPR009956">
    <property type="entry name" value="Post-segregation_anti-tox_CcdA"/>
</dbReference>